<dbReference type="Proteomes" id="UP001232001">
    <property type="component" value="Chromosome"/>
</dbReference>
<protein>
    <recommendedName>
        <fullName evidence="3">Arginyl-tRNA synthetase</fullName>
    </recommendedName>
</protein>
<accession>A0ABY8KYG1</accession>
<sequence>MLFNVTHTNKENQLIINHIVGARFNFFKSIKLNGIGSGKMIIEEVSENFKELISDTSDLNYGNIELRPGGILVFVTKKLQRFCWTIPYYKLVVYKNESFSIYADANFIRFRKDKNYRENQKFIRKMMNLKIAFKQEYAYDR</sequence>
<evidence type="ECO:0008006" key="3">
    <source>
        <dbReference type="Google" id="ProtNLM"/>
    </source>
</evidence>
<keyword evidence="2" id="KW-1185">Reference proteome</keyword>
<organism evidence="1 2">
    <name type="scientific">Tenacibaculum tangerinum</name>
    <dbReference type="NCBI Taxonomy" id="3038772"/>
    <lineage>
        <taxon>Bacteria</taxon>
        <taxon>Pseudomonadati</taxon>
        <taxon>Bacteroidota</taxon>
        <taxon>Flavobacteriia</taxon>
        <taxon>Flavobacteriales</taxon>
        <taxon>Flavobacteriaceae</taxon>
        <taxon>Tenacibaculum</taxon>
    </lineage>
</organism>
<evidence type="ECO:0000313" key="2">
    <source>
        <dbReference type="Proteomes" id="UP001232001"/>
    </source>
</evidence>
<dbReference type="RefSeq" id="WP_279650153.1">
    <property type="nucleotide sequence ID" value="NZ_CP122539.1"/>
</dbReference>
<dbReference type="EMBL" id="CP122539">
    <property type="protein sequence ID" value="WGH74272.1"/>
    <property type="molecule type" value="Genomic_DNA"/>
</dbReference>
<reference evidence="1 2" key="1">
    <citation type="submission" date="2023-04" db="EMBL/GenBank/DDBJ databases">
        <title>Tenacibaculum tangerinum sp. nov., isolated from sea tidal flat of South Korea.</title>
        <authorList>
            <person name="Lee S.H."/>
            <person name="Kim J.-J."/>
        </authorList>
    </citation>
    <scope>NUCLEOTIDE SEQUENCE [LARGE SCALE GENOMIC DNA]</scope>
    <source>
        <strain evidence="1 2">GRR-S3-23</strain>
    </source>
</reference>
<evidence type="ECO:0000313" key="1">
    <source>
        <dbReference type="EMBL" id="WGH74272.1"/>
    </source>
</evidence>
<name>A0ABY8KYG1_9FLAO</name>
<gene>
    <name evidence="1" type="ORF">P8625_09095</name>
</gene>
<proteinExistence type="predicted"/>